<dbReference type="AlphaFoldDB" id="A0A4S8KXX7"/>
<proteinExistence type="predicted"/>
<protein>
    <submittedName>
        <fullName evidence="1">Uncharacterized protein</fullName>
    </submittedName>
</protein>
<accession>A0A4S8KXX7</accession>
<gene>
    <name evidence="1" type="ORF">K435DRAFT_874054</name>
</gene>
<dbReference type="EMBL" id="ML179873">
    <property type="protein sequence ID" value="THU80743.1"/>
    <property type="molecule type" value="Genomic_DNA"/>
</dbReference>
<reference evidence="1 2" key="1">
    <citation type="journal article" date="2019" name="Nat. Ecol. Evol.">
        <title>Megaphylogeny resolves global patterns of mushroom evolution.</title>
        <authorList>
            <person name="Varga T."/>
            <person name="Krizsan K."/>
            <person name="Foldi C."/>
            <person name="Dima B."/>
            <person name="Sanchez-Garcia M."/>
            <person name="Sanchez-Ramirez S."/>
            <person name="Szollosi G.J."/>
            <person name="Szarkandi J.G."/>
            <person name="Papp V."/>
            <person name="Albert L."/>
            <person name="Andreopoulos W."/>
            <person name="Angelini C."/>
            <person name="Antonin V."/>
            <person name="Barry K.W."/>
            <person name="Bougher N.L."/>
            <person name="Buchanan P."/>
            <person name="Buyck B."/>
            <person name="Bense V."/>
            <person name="Catcheside P."/>
            <person name="Chovatia M."/>
            <person name="Cooper J."/>
            <person name="Damon W."/>
            <person name="Desjardin D."/>
            <person name="Finy P."/>
            <person name="Geml J."/>
            <person name="Haridas S."/>
            <person name="Hughes K."/>
            <person name="Justo A."/>
            <person name="Karasinski D."/>
            <person name="Kautmanova I."/>
            <person name="Kiss B."/>
            <person name="Kocsube S."/>
            <person name="Kotiranta H."/>
            <person name="LaButti K.M."/>
            <person name="Lechner B.E."/>
            <person name="Liimatainen K."/>
            <person name="Lipzen A."/>
            <person name="Lukacs Z."/>
            <person name="Mihaltcheva S."/>
            <person name="Morgado L.N."/>
            <person name="Niskanen T."/>
            <person name="Noordeloos M.E."/>
            <person name="Ohm R.A."/>
            <person name="Ortiz-Santana B."/>
            <person name="Ovrebo C."/>
            <person name="Racz N."/>
            <person name="Riley R."/>
            <person name="Savchenko A."/>
            <person name="Shiryaev A."/>
            <person name="Soop K."/>
            <person name="Spirin V."/>
            <person name="Szebenyi C."/>
            <person name="Tomsovsky M."/>
            <person name="Tulloss R.E."/>
            <person name="Uehling J."/>
            <person name="Grigoriev I.V."/>
            <person name="Vagvolgyi C."/>
            <person name="Papp T."/>
            <person name="Martin F.M."/>
            <person name="Miettinen O."/>
            <person name="Hibbett D.S."/>
            <person name="Nagy L.G."/>
        </authorList>
    </citation>
    <scope>NUCLEOTIDE SEQUENCE [LARGE SCALE GENOMIC DNA]</scope>
    <source>
        <strain evidence="1 2">CBS 962.96</strain>
    </source>
</reference>
<dbReference type="Proteomes" id="UP000297245">
    <property type="component" value="Unassembled WGS sequence"/>
</dbReference>
<organism evidence="1 2">
    <name type="scientific">Dendrothele bispora (strain CBS 962.96)</name>
    <dbReference type="NCBI Taxonomy" id="1314807"/>
    <lineage>
        <taxon>Eukaryota</taxon>
        <taxon>Fungi</taxon>
        <taxon>Dikarya</taxon>
        <taxon>Basidiomycota</taxon>
        <taxon>Agaricomycotina</taxon>
        <taxon>Agaricomycetes</taxon>
        <taxon>Agaricomycetidae</taxon>
        <taxon>Agaricales</taxon>
        <taxon>Agaricales incertae sedis</taxon>
        <taxon>Dendrothele</taxon>
    </lineage>
</organism>
<name>A0A4S8KXX7_DENBC</name>
<sequence length="134" mass="15244">MHTKKETTETKRVVKSRVTERLQLRIEPNIRVECSLTPLTPLSLYPELQEVKNLFHTLLPSPEMPEQVPAGKVKTSIPGLKISEAALKAMQNNKLPQSKKSAPAFDKEELENLERYFAELEDIFKANDVVMNSL</sequence>
<keyword evidence="2" id="KW-1185">Reference proteome</keyword>
<evidence type="ECO:0000313" key="2">
    <source>
        <dbReference type="Proteomes" id="UP000297245"/>
    </source>
</evidence>
<evidence type="ECO:0000313" key="1">
    <source>
        <dbReference type="EMBL" id="THU80743.1"/>
    </source>
</evidence>